<gene>
    <name evidence="2" type="ORF">F2Q68_00004431</name>
</gene>
<organism evidence="2 3">
    <name type="scientific">Brassica cretica</name>
    <name type="common">Mustard</name>
    <dbReference type="NCBI Taxonomy" id="69181"/>
    <lineage>
        <taxon>Eukaryota</taxon>
        <taxon>Viridiplantae</taxon>
        <taxon>Streptophyta</taxon>
        <taxon>Embryophyta</taxon>
        <taxon>Tracheophyta</taxon>
        <taxon>Spermatophyta</taxon>
        <taxon>Magnoliopsida</taxon>
        <taxon>eudicotyledons</taxon>
        <taxon>Gunneridae</taxon>
        <taxon>Pentapetalae</taxon>
        <taxon>rosids</taxon>
        <taxon>malvids</taxon>
        <taxon>Brassicales</taxon>
        <taxon>Brassicaceae</taxon>
        <taxon>Brassiceae</taxon>
        <taxon>Brassica</taxon>
    </lineage>
</organism>
<proteinExistence type="predicted"/>
<name>A0A8S9J719_BRACR</name>
<dbReference type="EMBL" id="QGKW02001660">
    <property type="protein sequence ID" value="KAF2577835.1"/>
    <property type="molecule type" value="Genomic_DNA"/>
</dbReference>
<accession>A0A8S9J719</accession>
<feature type="region of interest" description="Disordered" evidence="1">
    <location>
        <begin position="12"/>
        <end position="39"/>
    </location>
</feature>
<evidence type="ECO:0000256" key="1">
    <source>
        <dbReference type="SAM" id="MobiDB-lite"/>
    </source>
</evidence>
<dbReference type="AlphaFoldDB" id="A0A8S9J719"/>
<comment type="caution">
    <text evidence="2">The sequence shown here is derived from an EMBL/GenBank/DDBJ whole genome shotgun (WGS) entry which is preliminary data.</text>
</comment>
<sequence length="79" mass="8711">MRPLWMSSVIPRNSERVRHPAPDGRSGLQRVGYPATEGRSSSLLCGFKEWRAGSPTRSGWPFRVVLCKAGALGRCESPL</sequence>
<dbReference type="Proteomes" id="UP000712281">
    <property type="component" value="Unassembled WGS sequence"/>
</dbReference>
<reference evidence="2" key="1">
    <citation type="submission" date="2019-12" db="EMBL/GenBank/DDBJ databases">
        <title>Genome sequencing and annotation of Brassica cretica.</title>
        <authorList>
            <person name="Studholme D.J."/>
            <person name="Sarris P.F."/>
        </authorList>
    </citation>
    <scope>NUCLEOTIDE SEQUENCE</scope>
    <source>
        <strain evidence="2">PFS-001/15</strain>
        <tissue evidence="2">Leaf</tissue>
    </source>
</reference>
<evidence type="ECO:0000313" key="2">
    <source>
        <dbReference type="EMBL" id="KAF2577835.1"/>
    </source>
</evidence>
<protein>
    <submittedName>
        <fullName evidence="2">Uncharacterized protein</fullName>
    </submittedName>
</protein>
<feature type="compositionally biased region" description="Basic and acidic residues" evidence="1">
    <location>
        <begin position="13"/>
        <end position="22"/>
    </location>
</feature>
<evidence type="ECO:0000313" key="3">
    <source>
        <dbReference type="Proteomes" id="UP000712281"/>
    </source>
</evidence>